<evidence type="ECO:0000259" key="3">
    <source>
        <dbReference type="Pfam" id="PF16862"/>
    </source>
</evidence>
<evidence type="ECO:0000313" key="4">
    <source>
        <dbReference type="EMBL" id="KAF7306443.1"/>
    </source>
</evidence>
<feature type="domain" description="Beta-glucuronidase C-terminal" evidence="3">
    <location>
        <begin position="412"/>
        <end position="517"/>
    </location>
</feature>
<name>A0A8H6SW93_9AGAR</name>
<evidence type="ECO:0000256" key="2">
    <source>
        <dbReference type="SAM" id="SignalP"/>
    </source>
</evidence>
<keyword evidence="2" id="KW-0732">Signal</keyword>
<dbReference type="OrthoDB" id="2796951at2759"/>
<dbReference type="GeneID" id="59343686"/>
<evidence type="ECO:0000313" key="5">
    <source>
        <dbReference type="Proteomes" id="UP000636479"/>
    </source>
</evidence>
<sequence>MLSRLIPISFLLLQTIFVTNAAIQVVVPSTPSGSNVVDSNFLGISFELSFMTEYFGNDTQHINMPILNYLGAIRARTAAKDPIRIRIGGNSADSSPYFSPSASPMVQLVPGNYNFNDQPVTYNSMIWSVMSGVSKSIGGVAYAINIPLAIFPNATMADDIRSILGSDLDSMLLGNEPDLYTGHNKRPNQANYTVTNYIDEYKSALAIIGTKDAAGKADIGGPSICCNWDLEPLLKEGYLSNFTGELKYIVLQHYPQNNCNPGVFKYQLPWYLQHANVVELAQWQKPGIDYLLSQPADRRPKLINSEFNSASCGGVPFSPSFAVGSLWSIDYALQMASVGYSQAYIHTREAGISYNLIKPPTGPPGSAGAWVTNSPYYALLVAAEALVSDHGVIVQDLNLEGSSSNPNVTTSGYAIYNANNKTVSRLVLINAANGTSADFALPAAAFRSSGTALVKFLAAARPEEETNITWGGETWSGPQVTDGKATQKPAWAVPNQNLKDCAQNGCSVIVPGPSLAIVFLDGMQNRVIAAVNPSDPASVPVKVNNGSTSGSGNSNNGSGHNGGTKGHSGALSLQLSMGAGALFVLLPWAVWGSF</sequence>
<reference evidence="4" key="1">
    <citation type="submission" date="2020-05" db="EMBL/GenBank/DDBJ databases">
        <title>Mycena genomes resolve the evolution of fungal bioluminescence.</title>
        <authorList>
            <person name="Tsai I.J."/>
        </authorList>
    </citation>
    <scope>NUCLEOTIDE SEQUENCE</scope>
    <source>
        <strain evidence="4">171206Taipei</strain>
    </source>
</reference>
<dbReference type="Gene3D" id="2.60.40.1180">
    <property type="entry name" value="Golgi alpha-mannosidase II"/>
    <property type="match status" value="1"/>
</dbReference>
<dbReference type="AlphaFoldDB" id="A0A8H6SW93"/>
<accession>A0A8H6SW93</accession>
<feature type="compositionally biased region" description="Low complexity" evidence="1">
    <location>
        <begin position="541"/>
        <end position="558"/>
    </location>
</feature>
<feature type="chain" id="PRO_5034652952" evidence="2">
    <location>
        <begin position="22"/>
        <end position="594"/>
    </location>
</feature>
<dbReference type="InterPro" id="IPR013780">
    <property type="entry name" value="Glyco_hydro_b"/>
</dbReference>
<dbReference type="EMBL" id="JACAZF010000004">
    <property type="protein sequence ID" value="KAF7306443.1"/>
    <property type="molecule type" value="Genomic_DNA"/>
</dbReference>
<dbReference type="Gene3D" id="3.20.20.80">
    <property type="entry name" value="Glycosidases"/>
    <property type="match status" value="1"/>
</dbReference>
<dbReference type="PANTHER" id="PTHR36183:SF2">
    <property type="entry name" value="BETA-GLUCURONIDASE C-TERMINAL DOMAIN-CONTAINING PROTEIN"/>
    <property type="match status" value="1"/>
</dbReference>
<organism evidence="4 5">
    <name type="scientific">Mycena indigotica</name>
    <dbReference type="NCBI Taxonomy" id="2126181"/>
    <lineage>
        <taxon>Eukaryota</taxon>
        <taxon>Fungi</taxon>
        <taxon>Dikarya</taxon>
        <taxon>Basidiomycota</taxon>
        <taxon>Agaricomycotina</taxon>
        <taxon>Agaricomycetes</taxon>
        <taxon>Agaricomycetidae</taxon>
        <taxon>Agaricales</taxon>
        <taxon>Marasmiineae</taxon>
        <taxon>Mycenaceae</taxon>
        <taxon>Mycena</taxon>
    </lineage>
</organism>
<keyword evidence="5" id="KW-1185">Reference proteome</keyword>
<dbReference type="InterPro" id="IPR031728">
    <property type="entry name" value="GlcAase_C"/>
</dbReference>
<dbReference type="InterPro" id="IPR052974">
    <property type="entry name" value="GH79_Enzymes"/>
</dbReference>
<feature type="region of interest" description="Disordered" evidence="1">
    <location>
        <begin position="538"/>
        <end position="567"/>
    </location>
</feature>
<evidence type="ECO:0000256" key="1">
    <source>
        <dbReference type="SAM" id="MobiDB-lite"/>
    </source>
</evidence>
<proteinExistence type="predicted"/>
<protein>
    <submittedName>
        <fullName evidence="4">Glyco-hydro-79C domain-containing protein</fullName>
    </submittedName>
</protein>
<dbReference type="Proteomes" id="UP000636479">
    <property type="component" value="Unassembled WGS sequence"/>
</dbReference>
<feature type="signal peptide" evidence="2">
    <location>
        <begin position="1"/>
        <end position="21"/>
    </location>
</feature>
<comment type="caution">
    <text evidence="4">The sequence shown here is derived from an EMBL/GenBank/DDBJ whole genome shotgun (WGS) entry which is preliminary data.</text>
</comment>
<dbReference type="Pfam" id="PF16862">
    <property type="entry name" value="Glyco_hydro_79C"/>
    <property type="match status" value="1"/>
</dbReference>
<gene>
    <name evidence="4" type="ORF">MIND_00435500</name>
</gene>
<dbReference type="PANTHER" id="PTHR36183">
    <property type="entry name" value="BETA-GLUCURONIDASE"/>
    <property type="match status" value="1"/>
</dbReference>
<dbReference type="RefSeq" id="XP_037221462.1">
    <property type="nucleotide sequence ID" value="XM_037361170.1"/>
</dbReference>